<proteinExistence type="predicted"/>
<accession>A0A915JJM4</accession>
<evidence type="ECO:0000313" key="2">
    <source>
        <dbReference type="WBParaSite" id="nRc.2.0.1.t26355-RA"/>
    </source>
</evidence>
<keyword evidence="1" id="KW-1185">Reference proteome</keyword>
<protein>
    <submittedName>
        <fullName evidence="2">Uncharacterized protein</fullName>
    </submittedName>
</protein>
<dbReference type="Proteomes" id="UP000887565">
    <property type="component" value="Unplaced"/>
</dbReference>
<sequence length="528" mass="61937">MNNHYVQIEMIVHLLWENKAHYSFSKINALNFELGNIENKRIPSHFLSLFILYDTNATYVKNPCVIIDRFLSVKNSNFSHSRKLIEEYVVKLRQSHNKKPIFYMLPDDKHSVYEFDLTWGFSKWLGCAFETKIRTVQLYVSIQERSPPSGYDAYHGHPFLAAEQRWEIWLAGNKQSEYRRLINYFTKTLNIYRKNKSEQFLQKIEKWNVHLAFGQKTYLRNNLAWMDCIRQSLKDKHHKYETYVPDFGQLRGSDLQFLFARQNLDDWHYEPGVSIRTAAYDFRKLPPYSYTKLCMKHVCWYGSELENRTLAKEEQLIKELPSTVVGLPYMSSRAVFNNLTVDSYMNYTQLEHAADKWDTARTIIENLSCHENGLKAFSHPGVEFHCIFGYGFKTEQLDNTTVDGDGYVPRRSAEYCQILQQGADGDRVHVKAIKEFHHFVPSTYGNDLGTAELMKIRLARPWSHRHRGYNNWVKDNWADDNWLNATIGLLTVEESTLACPGVVIQAGRFIVQFFVNHEDNFISEAIVH</sequence>
<dbReference type="WBParaSite" id="nRc.2.0.1.t26355-RA">
    <property type="protein sequence ID" value="nRc.2.0.1.t26355-RA"/>
    <property type="gene ID" value="nRc.2.0.1.g26355"/>
</dbReference>
<organism evidence="1 2">
    <name type="scientific">Romanomermis culicivorax</name>
    <name type="common">Nematode worm</name>
    <dbReference type="NCBI Taxonomy" id="13658"/>
    <lineage>
        <taxon>Eukaryota</taxon>
        <taxon>Metazoa</taxon>
        <taxon>Ecdysozoa</taxon>
        <taxon>Nematoda</taxon>
        <taxon>Enoplea</taxon>
        <taxon>Dorylaimia</taxon>
        <taxon>Mermithida</taxon>
        <taxon>Mermithoidea</taxon>
        <taxon>Mermithidae</taxon>
        <taxon>Romanomermis</taxon>
    </lineage>
</organism>
<name>A0A915JJM4_ROMCU</name>
<evidence type="ECO:0000313" key="1">
    <source>
        <dbReference type="Proteomes" id="UP000887565"/>
    </source>
</evidence>
<dbReference type="AlphaFoldDB" id="A0A915JJM4"/>
<reference evidence="2" key="1">
    <citation type="submission" date="2022-11" db="UniProtKB">
        <authorList>
            <consortium name="WormBaseParasite"/>
        </authorList>
    </citation>
    <scope>IDENTIFICATION</scope>
</reference>